<comment type="caution">
    <text evidence="1">The sequence shown here is derived from an EMBL/GenBank/DDBJ whole genome shotgun (WGS) entry which is preliminary data.</text>
</comment>
<proteinExistence type="predicted"/>
<reference evidence="1" key="1">
    <citation type="submission" date="2020-10" db="EMBL/GenBank/DDBJ databases">
        <authorList>
            <person name="Muller C M."/>
        </authorList>
    </citation>
    <scope>NUCLEOTIDE SEQUENCE</scope>
    <source>
        <strain evidence="1">THUN-12</strain>
    </source>
</reference>
<feature type="non-terminal residue" evidence="1">
    <location>
        <position position="1"/>
    </location>
</feature>
<evidence type="ECO:0000313" key="1">
    <source>
        <dbReference type="EMBL" id="CAD6499678.1"/>
    </source>
</evidence>
<gene>
    <name evidence="1" type="ORF">BGTH12_LOCUS1036</name>
</gene>
<protein>
    <submittedName>
        <fullName evidence="1">BgTH12-03786</fullName>
    </submittedName>
</protein>
<name>A0A9W4CW48_BLUGR</name>
<sequence length="52" mass="5992">VKFSQTALPRRWLSGVNLVSLLWVKPKQLNSSCSHTGRRDIMRLPQGLFRGR</sequence>
<accession>A0A9W4CW48</accession>
<organism evidence="1 2">
    <name type="scientific">Blumeria graminis f. sp. triticale</name>
    <dbReference type="NCBI Taxonomy" id="1689686"/>
    <lineage>
        <taxon>Eukaryota</taxon>
        <taxon>Fungi</taxon>
        <taxon>Dikarya</taxon>
        <taxon>Ascomycota</taxon>
        <taxon>Pezizomycotina</taxon>
        <taxon>Leotiomycetes</taxon>
        <taxon>Erysiphales</taxon>
        <taxon>Erysiphaceae</taxon>
        <taxon>Blumeria</taxon>
    </lineage>
</organism>
<dbReference type="EMBL" id="CAJHIT010000002">
    <property type="protein sequence ID" value="CAD6499678.1"/>
    <property type="molecule type" value="Genomic_DNA"/>
</dbReference>
<evidence type="ECO:0000313" key="2">
    <source>
        <dbReference type="Proteomes" id="UP000683417"/>
    </source>
</evidence>
<dbReference type="AlphaFoldDB" id="A0A9W4CW48"/>
<dbReference type="Proteomes" id="UP000683417">
    <property type="component" value="Unassembled WGS sequence"/>
</dbReference>